<reference evidence="4" key="1">
    <citation type="journal article" date="2019" name="Int. J. Syst. Evol. Microbiol.">
        <title>The Global Catalogue of Microorganisms (GCM) 10K type strain sequencing project: providing services to taxonomists for standard genome sequencing and annotation.</title>
        <authorList>
            <consortium name="The Broad Institute Genomics Platform"/>
            <consortium name="The Broad Institute Genome Sequencing Center for Infectious Disease"/>
            <person name="Wu L."/>
            <person name="Ma J."/>
        </authorList>
    </citation>
    <scope>NUCLEOTIDE SEQUENCE [LARGE SCALE GENOMIC DNA]</scope>
    <source>
        <strain evidence="4">TISTR 1906</strain>
    </source>
</reference>
<dbReference type="RefSeq" id="WP_066483600.1">
    <property type="nucleotide sequence ID" value="NZ_BCNT01000024.1"/>
</dbReference>
<evidence type="ECO:0000313" key="4">
    <source>
        <dbReference type="Proteomes" id="UP001597463"/>
    </source>
</evidence>
<keyword evidence="1" id="KW-0238">DNA-binding</keyword>
<dbReference type="Proteomes" id="UP001597463">
    <property type="component" value="Unassembled WGS sequence"/>
</dbReference>
<dbReference type="Pfam" id="PF13411">
    <property type="entry name" value="MerR_1"/>
    <property type="match status" value="1"/>
</dbReference>
<dbReference type="InterPro" id="IPR009061">
    <property type="entry name" value="DNA-bd_dom_put_sf"/>
</dbReference>
<sequence length="341" mass="38067">MLKVGELARQTGLTVRTLHHYDQIGLVVPSARSEAGYRLYAPADVRRLQSVQALRDLGFGLARIAQMLAGPAPDRVARAQIEAQLREVDAAIARSRQVREQLSLLLQTVALDEAGGGADESPWRQLLQLLPAFSAHFSARELRSVLRRWQQLRAQWLPLIEQVEALRLALVPADAPQLQRLAQQWMDQSMRLMHGNLALALRWARMHEQAPETARHQGIAPATLQYIGQAIALRMAALQRHVDADQLMRLDAGLASRWQQWAVLAQRLLEQGTGVQTPEARRLLAQWDALLARMARQDAALQVAIARAYASEPLLQHGHPVTPAMRALVQRIREASEPSEA</sequence>
<dbReference type="PROSITE" id="PS50937">
    <property type="entry name" value="HTH_MERR_2"/>
    <property type="match status" value="1"/>
</dbReference>
<dbReference type="SMART" id="SM00422">
    <property type="entry name" value="HTH_MERR"/>
    <property type="match status" value="1"/>
</dbReference>
<comment type="caution">
    <text evidence="3">The sequence shown here is derived from an EMBL/GenBank/DDBJ whole genome shotgun (WGS) entry which is preliminary data.</text>
</comment>
<dbReference type="Gene3D" id="1.10.1660.10">
    <property type="match status" value="1"/>
</dbReference>
<proteinExistence type="predicted"/>
<dbReference type="EMBL" id="JBHUMV010000007">
    <property type="protein sequence ID" value="MFD2755594.1"/>
    <property type="molecule type" value="Genomic_DNA"/>
</dbReference>
<feature type="domain" description="HTH merR-type" evidence="2">
    <location>
        <begin position="1"/>
        <end position="70"/>
    </location>
</feature>
<dbReference type="InterPro" id="IPR047057">
    <property type="entry name" value="MerR_fam"/>
</dbReference>
<evidence type="ECO:0000256" key="1">
    <source>
        <dbReference type="ARBA" id="ARBA00023125"/>
    </source>
</evidence>
<evidence type="ECO:0000313" key="3">
    <source>
        <dbReference type="EMBL" id="MFD2755594.1"/>
    </source>
</evidence>
<protein>
    <submittedName>
        <fullName evidence="3">MerR family transcriptional regulator</fullName>
    </submittedName>
</protein>
<dbReference type="PRINTS" id="PR00040">
    <property type="entry name" value="HTHMERR"/>
</dbReference>
<dbReference type="SUPFAM" id="SSF46955">
    <property type="entry name" value="Putative DNA-binding domain"/>
    <property type="match status" value="1"/>
</dbReference>
<keyword evidence="4" id="KW-1185">Reference proteome</keyword>
<dbReference type="PROSITE" id="PS00552">
    <property type="entry name" value="HTH_MERR_1"/>
    <property type="match status" value="1"/>
</dbReference>
<dbReference type="PANTHER" id="PTHR30204:SF90">
    <property type="entry name" value="HTH-TYPE TRANSCRIPTIONAL ACTIVATOR MTA"/>
    <property type="match status" value="1"/>
</dbReference>
<dbReference type="InterPro" id="IPR000551">
    <property type="entry name" value="MerR-type_HTH_dom"/>
</dbReference>
<dbReference type="CDD" id="cd01106">
    <property type="entry name" value="HTH_TipAL-Mta"/>
    <property type="match status" value="1"/>
</dbReference>
<organism evidence="3 4">
    <name type="scientific">Comamonas terrae</name>
    <dbReference type="NCBI Taxonomy" id="673548"/>
    <lineage>
        <taxon>Bacteria</taxon>
        <taxon>Pseudomonadati</taxon>
        <taxon>Pseudomonadota</taxon>
        <taxon>Betaproteobacteria</taxon>
        <taxon>Burkholderiales</taxon>
        <taxon>Comamonadaceae</taxon>
        <taxon>Comamonas</taxon>
    </lineage>
</organism>
<accession>A0ABW5UQE9</accession>
<evidence type="ECO:0000259" key="2">
    <source>
        <dbReference type="PROSITE" id="PS50937"/>
    </source>
</evidence>
<gene>
    <name evidence="3" type="ORF">ACFSW6_16070</name>
</gene>
<name>A0ABW5UQE9_9BURK</name>
<dbReference type="PANTHER" id="PTHR30204">
    <property type="entry name" value="REDOX-CYCLING DRUG-SENSING TRANSCRIPTIONAL ACTIVATOR SOXR"/>
    <property type="match status" value="1"/>
</dbReference>